<sequence length="606" mass="67283">MEWEGPWTFNYPELPDTYLSSVSGGCSLGTDQIGNTIQPLPHFQETDDQNGQQVSAGLSDFQYLLNSQDQTLFGDDNIAQAETSWPEPSQVWPQQDGHEMEQVRDTIFIDDLGYPKSDDRDHGIQTSNRKDQVEKEKVCVEQMTGSVHFKVIKRRKWSAGHKRKSKRPSHRAKACTVKRVYGTEFLDSNGNTVDHLVIPSIRDAAAFLGCSRNTVKSALRKTGDEKGVVLGVWKVEERDPKAPAEIDYSTVPNAEILLYEQEIDKESMSFDLPLVNSSSGQSLSCWDPLDKLSAGGTSDSCPSNLLGTNSSWQTSQPLSNIGDGTRNDTAALTQAPGDALDVLENPASMTWLTVLHSTPIDQAHFMPHFAAPSKTSSHRGRGKKLSNRGHVVNLYHVSQQHGEAFDLEGKLVSSAFITTDRRVSAVTGASGHSLDSAKLHINIELDVWRISYLGKIRKGEDVNQEIFAGVYPSLARSYPTGSVGIEGTISNQQEAMQHATAQLIPAIVRTTVQRQQYRHSNMTRAKQSMHSANAKRYRVEQANGDLFEYDGQLVAFAIIWTVAAVTEFLNCPRRTLYRNLKANGRKKGIVKEVWRVREYKDGSTST</sequence>
<reference evidence="1" key="1">
    <citation type="submission" date="2020-04" db="EMBL/GenBank/DDBJ databases">
        <title>Analysis of mating type loci in Filobasidium floriforme.</title>
        <authorList>
            <person name="Nowrousian M."/>
        </authorList>
    </citation>
    <scope>NUCLEOTIDE SEQUENCE</scope>
    <source>
        <strain evidence="1">CBS 6242</strain>
    </source>
</reference>
<organism evidence="1 2">
    <name type="scientific">Filobasidium floriforme</name>
    <dbReference type="NCBI Taxonomy" id="5210"/>
    <lineage>
        <taxon>Eukaryota</taxon>
        <taxon>Fungi</taxon>
        <taxon>Dikarya</taxon>
        <taxon>Basidiomycota</taxon>
        <taxon>Agaricomycotina</taxon>
        <taxon>Tremellomycetes</taxon>
        <taxon>Filobasidiales</taxon>
        <taxon>Filobasidiaceae</taxon>
        <taxon>Filobasidium</taxon>
    </lineage>
</organism>
<evidence type="ECO:0000313" key="1">
    <source>
        <dbReference type="EMBL" id="KAG7528856.1"/>
    </source>
</evidence>
<keyword evidence="2" id="KW-1185">Reference proteome</keyword>
<comment type="caution">
    <text evidence="1">The sequence shown here is derived from an EMBL/GenBank/DDBJ whole genome shotgun (WGS) entry which is preliminary data.</text>
</comment>
<name>A0A8K0JGI4_9TREE</name>
<accession>A0A8K0JGI4</accession>
<dbReference type="AlphaFoldDB" id="A0A8K0JGI4"/>
<dbReference type="Proteomes" id="UP000812966">
    <property type="component" value="Unassembled WGS sequence"/>
</dbReference>
<gene>
    <name evidence="1" type="ORF">FFLO_05889</name>
</gene>
<proteinExistence type="predicted"/>
<evidence type="ECO:0000313" key="2">
    <source>
        <dbReference type="Proteomes" id="UP000812966"/>
    </source>
</evidence>
<protein>
    <submittedName>
        <fullName evidence="1">Uncharacterized protein</fullName>
    </submittedName>
</protein>
<dbReference type="EMBL" id="JABELV010000164">
    <property type="protein sequence ID" value="KAG7528856.1"/>
    <property type="molecule type" value="Genomic_DNA"/>
</dbReference>